<keyword evidence="6" id="KW-1185">Reference proteome</keyword>
<evidence type="ECO:0000256" key="3">
    <source>
        <dbReference type="ARBA" id="ARBA00022898"/>
    </source>
</evidence>
<dbReference type="Pfam" id="PF01053">
    <property type="entry name" value="Cys_Met_Meta_PP"/>
    <property type="match status" value="1"/>
</dbReference>
<evidence type="ECO:0000313" key="5">
    <source>
        <dbReference type="EMBL" id="MBC6450344.1"/>
    </source>
</evidence>
<dbReference type="CDD" id="cd00614">
    <property type="entry name" value="CGS_like"/>
    <property type="match status" value="1"/>
</dbReference>
<dbReference type="Gene3D" id="3.40.640.10">
    <property type="entry name" value="Type I PLP-dependent aspartate aminotransferase-like (Major domain)"/>
    <property type="match status" value="1"/>
</dbReference>
<keyword evidence="3 4" id="KW-0663">Pyridoxal phosphate</keyword>
<dbReference type="InterPro" id="IPR015424">
    <property type="entry name" value="PyrdxlP-dep_Trfase"/>
</dbReference>
<evidence type="ECO:0000313" key="6">
    <source>
        <dbReference type="Proteomes" id="UP000734823"/>
    </source>
</evidence>
<comment type="cofactor">
    <cofactor evidence="1 4">
        <name>pyridoxal 5'-phosphate</name>
        <dbReference type="ChEBI" id="CHEBI:597326"/>
    </cofactor>
</comment>
<evidence type="ECO:0000256" key="4">
    <source>
        <dbReference type="RuleBase" id="RU362118"/>
    </source>
</evidence>
<dbReference type="PANTHER" id="PTHR11808:SF15">
    <property type="entry name" value="CYSTATHIONINE GAMMA-LYASE"/>
    <property type="match status" value="1"/>
</dbReference>
<protein>
    <submittedName>
        <fullName evidence="5">Cystathionine gamma-synthase</fullName>
        <ecNumber evidence="5">2.5.1.48</ecNumber>
    </submittedName>
</protein>
<comment type="similarity">
    <text evidence="2 4">Belongs to the trans-sulfuration enzymes family.</text>
</comment>
<comment type="caution">
    <text evidence="5">The sequence shown here is derived from an EMBL/GenBank/DDBJ whole genome shotgun (WGS) entry which is preliminary data.</text>
</comment>
<proteinExistence type="inferred from homology"/>
<dbReference type="EMBL" id="JABVED010000015">
    <property type="protein sequence ID" value="MBC6450344.1"/>
    <property type="molecule type" value="Genomic_DNA"/>
</dbReference>
<dbReference type="Proteomes" id="UP000734823">
    <property type="component" value="Unassembled WGS sequence"/>
</dbReference>
<dbReference type="GO" id="GO:0003962">
    <property type="term" value="F:cystathionine gamma-synthase activity"/>
    <property type="evidence" value="ECO:0007669"/>
    <property type="project" value="UniProtKB-EC"/>
</dbReference>
<dbReference type="Gene3D" id="3.90.1150.10">
    <property type="entry name" value="Aspartate Aminotransferase, domain 1"/>
    <property type="match status" value="1"/>
</dbReference>
<reference evidence="5 6" key="1">
    <citation type="submission" date="2020-06" db="EMBL/GenBank/DDBJ databases">
        <title>Actinokineospora xiongansis sp. nov., isolated from soil of Baiyangdian.</title>
        <authorList>
            <person name="Zhang X."/>
        </authorList>
    </citation>
    <scope>NUCLEOTIDE SEQUENCE [LARGE SCALE GENOMIC DNA]</scope>
    <source>
        <strain evidence="5 6">HBU206404</strain>
    </source>
</reference>
<dbReference type="InterPro" id="IPR054542">
    <property type="entry name" value="Cys_met_metab_PP"/>
</dbReference>
<gene>
    <name evidence="5" type="ORF">GPZ80_24610</name>
</gene>
<dbReference type="RefSeq" id="WP_187223440.1">
    <property type="nucleotide sequence ID" value="NZ_JABVED010000015.1"/>
</dbReference>
<dbReference type="EC" id="2.5.1.48" evidence="5"/>
<keyword evidence="5" id="KW-0808">Transferase</keyword>
<accession>A0ABR7LCA1</accession>
<dbReference type="PANTHER" id="PTHR11808">
    <property type="entry name" value="TRANS-SULFURATION ENZYME FAMILY MEMBER"/>
    <property type="match status" value="1"/>
</dbReference>
<dbReference type="NCBIfam" id="NF005871">
    <property type="entry name" value="PRK07811.1"/>
    <property type="match status" value="1"/>
</dbReference>
<dbReference type="PIRSF" id="PIRSF001434">
    <property type="entry name" value="CGS"/>
    <property type="match status" value="1"/>
</dbReference>
<sequence length="383" mass="40470">MADDSARWGFETRAIHAGQDPDPRTGAVIVPIYQTSTFAQDGVGGLREGYEYSRTANPTRTALEVALAALEGGTHALAFASGMAASDVALRSMTRPGDHVILGNDAYGGTFRLIDKVMTLWGVEYTAVDLSDLDATRAALRPTTKVIWSETPTNPLLGIADIAALAAIATEGGAKLVIDNTFATPYLQAPLSLGADVVLHSTTKYLGGHSDVVGGALVTSDSDLNDQFAFLRNAAGAVPGPFDSWLTLRGAKTLALRMERHSDNAERIVETLLRSDKISKVYYPGLSDHPGHEIAAKQMRRFGGMISFSVAAGEQAALDLVSRTKLFTLGESLGGIESLIEHPGRMTHASTAGSPLQVPADLVRLSVGIEDSADLIQDLVSAL</sequence>
<name>A0ABR7LCA1_9PSEU</name>
<dbReference type="PROSITE" id="PS00868">
    <property type="entry name" value="CYS_MET_METAB_PP"/>
    <property type="match status" value="1"/>
</dbReference>
<evidence type="ECO:0000256" key="1">
    <source>
        <dbReference type="ARBA" id="ARBA00001933"/>
    </source>
</evidence>
<dbReference type="InterPro" id="IPR000277">
    <property type="entry name" value="Cys/Met-Metab_PyrdxlP-dep_enz"/>
</dbReference>
<evidence type="ECO:0000256" key="2">
    <source>
        <dbReference type="ARBA" id="ARBA00009077"/>
    </source>
</evidence>
<dbReference type="SUPFAM" id="SSF53383">
    <property type="entry name" value="PLP-dependent transferases"/>
    <property type="match status" value="1"/>
</dbReference>
<organism evidence="5 6">
    <name type="scientific">Actinokineospora xionganensis</name>
    <dbReference type="NCBI Taxonomy" id="2684470"/>
    <lineage>
        <taxon>Bacteria</taxon>
        <taxon>Bacillati</taxon>
        <taxon>Actinomycetota</taxon>
        <taxon>Actinomycetes</taxon>
        <taxon>Pseudonocardiales</taxon>
        <taxon>Pseudonocardiaceae</taxon>
        <taxon>Actinokineospora</taxon>
    </lineage>
</organism>
<dbReference type="InterPro" id="IPR015421">
    <property type="entry name" value="PyrdxlP-dep_Trfase_major"/>
</dbReference>
<dbReference type="InterPro" id="IPR015422">
    <property type="entry name" value="PyrdxlP-dep_Trfase_small"/>
</dbReference>